<accession>A0A0B7N456</accession>
<proteinExistence type="predicted"/>
<dbReference type="Pfam" id="PF00078">
    <property type="entry name" value="RVT_1"/>
    <property type="match status" value="1"/>
</dbReference>
<dbReference type="InterPro" id="IPR005135">
    <property type="entry name" value="Endo/exonuclease/phosphatase"/>
</dbReference>
<evidence type="ECO:0000313" key="2">
    <source>
        <dbReference type="EMBL" id="CEP13066.1"/>
    </source>
</evidence>
<dbReference type="Gene3D" id="3.60.10.10">
    <property type="entry name" value="Endonuclease/exonuclease/phosphatase"/>
    <property type="match status" value="1"/>
</dbReference>
<evidence type="ECO:0000313" key="3">
    <source>
        <dbReference type="Proteomes" id="UP000054107"/>
    </source>
</evidence>
<dbReference type="InterPro" id="IPR000477">
    <property type="entry name" value="RT_dom"/>
</dbReference>
<dbReference type="SUPFAM" id="SSF56672">
    <property type="entry name" value="DNA/RNA polymerases"/>
    <property type="match status" value="1"/>
</dbReference>
<name>A0A0B7N456_9FUNG</name>
<gene>
    <name evidence="2" type="primary">PARPA_07105.1 scaffold 26125</name>
</gene>
<feature type="domain" description="Reverse transcriptase" evidence="1">
    <location>
        <begin position="512"/>
        <end position="789"/>
    </location>
</feature>
<evidence type="ECO:0000259" key="1">
    <source>
        <dbReference type="PROSITE" id="PS50878"/>
    </source>
</evidence>
<feature type="non-terminal residue" evidence="2">
    <location>
        <position position="1019"/>
    </location>
</feature>
<dbReference type="EMBL" id="LN729124">
    <property type="protein sequence ID" value="CEP13066.1"/>
    <property type="molecule type" value="Genomic_DNA"/>
</dbReference>
<dbReference type="GO" id="GO:0003824">
    <property type="term" value="F:catalytic activity"/>
    <property type="evidence" value="ECO:0007669"/>
    <property type="project" value="InterPro"/>
</dbReference>
<dbReference type="PROSITE" id="PS50878">
    <property type="entry name" value="RT_POL"/>
    <property type="match status" value="1"/>
</dbReference>
<protein>
    <recommendedName>
        <fullName evidence="1">Reverse transcriptase domain-containing protein</fullName>
    </recommendedName>
</protein>
<organism evidence="2 3">
    <name type="scientific">Parasitella parasitica</name>
    <dbReference type="NCBI Taxonomy" id="35722"/>
    <lineage>
        <taxon>Eukaryota</taxon>
        <taxon>Fungi</taxon>
        <taxon>Fungi incertae sedis</taxon>
        <taxon>Mucoromycota</taxon>
        <taxon>Mucoromycotina</taxon>
        <taxon>Mucoromycetes</taxon>
        <taxon>Mucorales</taxon>
        <taxon>Mucorineae</taxon>
        <taxon>Mucoraceae</taxon>
        <taxon>Parasitella</taxon>
    </lineage>
</organism>
<dbReference type="OrthoDB" id="2426083at2759"/>
<dbReference type="Proteomes" id="UP000054107">
    <property type="component" value="Unassembled WGS sequence"/>
</dbReference>
<dbReference type="SUPFAM" id="SSF56219">
    <property type="entry name" value="DNase I-like"/>
    <property type="match status" value="1"/>
</dbReference>
<keyword evidence="3" id="KW-1185">Reference proteome</keyword>
<sequence length="1019" mass="116725">MIQPKLNIATLNCRGLRKENNPKKRKLFIRHLRSLGYDVLLLQETHALNPHIIQELNFQFKTTSSHWTQHCGIVILNNRYSLDIIQEGIDGGRFILANIKLTGAIDNDISDCPTIVTVLNIYGRSGVHSQRSAFYSTLLSIPIVSETLLNSHHSPILLMGDFNYSYDKHRLSDGSLTSAPLSCTSLLEDRYVDCFRNQKLPTWNLHSNSSVIDFIFCDTISHYKVDDLEQLYVNHHWTDHNLLGISFQYDDPTRRGPGAWKANPFLANSKTFRSALAQHLIQTQPEFEASTSTSSPQQTWDWMKDNVKTFIKSYQRADNNWRAKELKRLQSKRNKMLRQSKNRGLYFSILETINVQIGGLQESIAEIQALKAGKTWREKGEKFAGYIQRTADTQLSQRTIDALFDPTTSTIHTDQENKIRIAQTFYTRLFSPDTVEPHVIEEALSSIPRELRLSTDDCELLTTEIDILDILEVLKKSPKKSSPGSDGLPFEILNLVMRFPPYQELIVTIFNDALNRAIFPESWNKSIMTLLKKKGDSKDMGNYRPLSLANCDYKDPQCKNDGAENGLRCQVIMEDAERKWHSAAQNDSLTTLDRDIGLLLDQEKAYDRINLSYFRAVLRRFGFPQSIVECLYSLMAHNRIQININGFFSEDVAKLRGFKQGDPISCICYDLAFEPFLQSILQDNDFQGYQFTSNKPTSSLPVITTKILCYADDALVFVHDKQDLRLLAYYMDLFCRASNARFNYSKVEAFSISGRDTRSFWSRSLAAMNINHLQISTDPHPLIYLGFPLIQSTLQRNTFVRSFISKLKQTTISHSCRSLSIVGRATVVNTLLLSKCWYFFRVTPLSSQELNQIKSVAIQFLKRGIFPVIPWSTWTLPRSKGGLGILDVQLQYAALYYRWISPLLDLESPTDNSNPLRAMLAIHISNHNNSEHHQLPLLLPVARKQLTRAGRVSTITMLYKSIDMLPRDFDRVTISPHTGLILPLPTIIYTTNPTLHKLPRKFYSMFVSDVFQLHPTLHF</sequence>
<dbReference type="InterPro" id="IPR036691">
    <property type="entry name" value="Endo/exonu/phosph_ase_sf"/>
</dbReference>
<dbReference type="STRING" id="35722.A0A0B7N456"/>
<dbReference type="AlphaFoldDB" id="A0A0B7N456"/>
<dbReference type="PANTHER" id="PTHR31635:SF196">
    <property type="entry name" value="REVERSE TRANSCRIPTASE DOMAIN-CONTAINING PROTEIN-RELATED"/>
    <property type="match status" value="1"/>
</dbReference>
<reference evidence="2 3" key="1">
    <citation type="submission" date="2014-09" db="EMBL/GenBank/DDBJ databases">
        <authorList>
            <person name="Ellenberger Sabrina"/>
        </authorList>
    </citation>
    <scope>NUCLEOTIDE SEQUENCE [LARGE SCALE GENOMIC DNA]</scope>
    <source>
        <strain evidence="2 3">CBS 412.66</strain>
    </source>
</reference>
<dbReference type="Pfam" id="PF03372">
    <property type="entry name" value="Exo_endo_phos"/>
    <property type="match status" value="1"/>
</dbReference>
<dbReference type="InterPro" id="IPR043502">
    <property type="entry name" value="DNA/RNA_pol_sf"/>
</dbReference>
<dbReference type="PANTHER" id="PTHR31635">
    <property type="entry name" value="REVERSE TRANSCRIPTASE DOMAIN-CONTAINING PROTEIN-RELATED"/>
    <property type="match status" value="1"/>
</dbReference>